<proteinExistence type="predicted"/>
<dbReference type="AlphaFoldDB" id="A0A139AA97"/>
<dbReference type="PANTHER" id="PTHR13318">
    <property type="entry name" value="PARTNER OF PAIRED, ISOFORM B-RELATED"/>
    <property type="match status" value="1"/>
</dbReference>
<dbReference type="PANTHER" id="PTHR13318:SF190">
    <property type="entry name" value="PARTNER OF PAIRED, ISOFORM B"/>
    <property type="match status" value="1"/>
</dbReference>
<feature type="compositionally biased region" description="Polar residues" evidence="1">
    <location>
        <begin position="737"/>
        <end position="754"/>
    </location>
</feature>
<accession>A0A139AA97</accession>
<dbReference type="GO" id="GO:0031146">
    <property type="term" value="P:SCF-dependent proteasomal ubiquitin-dependent protein catabolic process"/>
    <property type="evidence" value="ECO:0007669"/>
    <property type="project" value="TreeGrafter"/>
</dbReference>
<dbReference type="InterPro" id="IPR006553">
    <property type="entry name" value="Leu-rich_rpt_Cys-con_subtyp"/>
</dbReference>
<feature type="region of interest" description="Disordered" evidence="1">
    <location>
        <begin position="520"/>
        <end position="539"/>
    </location>
</feature>
<feature type="region of interest" description="Disordered" evidence="1">
    <location>
        <begin position="560"/>
        <end position="632"/>
    </location>
</feature>
<feature type="region of interest" description="Disordered" evidence="1">
    <location>
        <begin position="81"/>
        <end position="101"/>
    </location>
</feature>
<evidence type="ECO:0000313" key="2">
    <source>
        <dbReference type="EMBL" id="KXS13584.1"/>
    </source>
</evidence>
<feature type="compositionally biased region" description="Polar residues" evidence="1">
    <location>
        <begin position="524"/>
        <end position="539"/>
    </location>
</feature>
<reference evidence="2 3" key="1">
    <citation type="journal article" date="2015" name="Genome Biol. Evol.">
        <title>Phylogenomic analyses indicate that early fungi evolved digesting cell walls of algal ancestors of land plants.</title>
        <authorList>
            <person name="Chang Y."/>
            <person name="Wang S."/>
            <person name="Sekimoto S."/>
            <person name="Aerts A.L."/>
            <person name="Choi C."/>
            <person name="Clum A."/>
            <person name="LaButti K.M."/>
            <person name="Lindquist E.A."/>
            <person name="Yee Ngan C."/>
            <person name="Ohm R.A."/>
            <person name="Salamov A.A."/>
            <person name="Grigoriev I.V."/>
            <person name="Spatafora J.W."/>
            <person name="Berbee M.L."/>
        </authorList>
    </citation>
    <scope>NUCLEOTIDE SEQUENCE [LARGE SCALE GENOMIC DNA]</scope>
    <source>
        <strain evidence="2 3">JEL478</strain>
    </source>
</reference>
<dbReference type="SUPFAM" id="SSF52047">
    <property type="entry name" value="RNI-like"/>
    <property type="match status" value="1"/>
</dbReference>
<sequence>MQDVNHFGAGRPPGDLSFQVQASSEYGNYGAGSALPSYSNPVSTWMQHLAQVSPPLGTHSSVQNAHERYPSYTQTPMSTGFNSNPGIQPGFGGNPHGSRRSITPTMAAELNMRRPLSSASMPDERTDRGFGFDRAPDADRRRSRDLGLGLGGTPLPDRRAMDFSQIFDTKIPDFQSFQSEYPVGIGTDNGMGDFHPHGGDAFTISEQRTVAQHLLASGHDTNTDSLTGGRMPLSLASEGGPSHASDHNSRRMSQTAQRSPWHSPTHQRSVSDAAVMLNSEHRGQDLWSPIKNQALTSRPPSSFLSDSRDGQDLSAPNSSSRGPRRPETWAGGVNTIAPIGSAVSVHAPVLLSRGGSGPWTPTAADEIQSRTQTYGLESQLMQRDAIAQQQSRRYDFRMAGPIQHHSMYPAGRTPSQQGQISPRGFPPGRVPSRQPSYGDELRRAASFPDAELAAGRLSLPSTPIAGRPYGYTGRRTPPAQDLRMRVSRTASGSYERSSLPHAGAWEDQSYSDGLFMNPVGPRQPSLTNQPFQGPFRSSQVDVSQQRDLEFDARMAAAVATGRWPADDRQFVQTSGRPSPSPQNYQPHPRPSHWEDTPASSPLETSPPDISPLSYPKGGTNVTGSRRSPDLPTQRFDFRAVTDAEEFFPSPKSPGDWSVDALTRSNRSSPGPGAFNTQMNSDRTVDAAARMLEALSLKSRVGSGGTIDALEHKGTSLSAWKAAVNASEPDALGEILQRDSSSTSKETTAVASPSMETLPLTPPSESTTEASTRAATPQNKQPTVLLKRSSVVSQMSAMLIRKCLRHLNNIVADLRSCALVNKSFSSAAIPLLWERVVFENERVTRRVLDALERRVQSQQVPPCVFTKQLEVTRGMSDQTLSNLNLLMRMAGGGPRVAGQGTSGLKYLSLSCPALIDAYVLLRMFDGAAPMAMERLQLRGPGCGEKNSMGTVFQQLSQLRSLTLRHCPRIGNGVLNALSIYTKDLEELTIDLSPSPSISSTTFQQIVPGLVSDEGFIQLVRNCRKLRSFCIVDCDIGDQGLEILASSCRDLEVVELVATERSDVTFSSALGLQTAPGGMTYPMSGLSMDVMRPHDVGISHC</sequence>
<feature type="region of interest" description="Disordered" evidence="1">
    <location>
        <begin position="734"/>
        <end position="781"/>
    </location>
</feature>
<feature type="region of interest" description="Disordered" evidence="1">
    <location>
        <begin position="219"/>
        <end position="269"/>
    </location>
</feature>
<feature type="compositionally biased region" description="Polar residues" evidence="1">
    <location>
        <begin position="570"/>
        <end position="585"/>
    </location>
</feature>
<dbReference type="SMART" id="SM00367">
    <property type="entry name" value="LRR_CC"/>
    <property type="match status" value="2"/>
</dbReference>
<feature type="compositionally biased region" description="Basic and acidic residues" evidence="1">
    <location>
        <begin position="122"/>
        <end position="145"/>
    </location>
</feature>
<feature type="compositionally biased region" description="Polar residues" evidence="1">
    <location>
        <begin position="290"/>
        <end position="305"/>
    </location>
</feature>
<dbReference type="OrthoDB" id="10257471at2759"/>
<evidence type="ECO:0008006" key="4">
    <source>
        <dbReference type="Google" id="ProtNLM"/>
    </source>
</evidence>
<feature type="region of interest" description="Disordered" evidence="1">
    <location>
        <begin position="406"/>
        <end position="437"/>
    </location>
</feature>
<name>A0A139AA97_GONPJ</name>
<dbReference type="Gene3D" id="3.80.10.10">
    <property type="entry name" value="Ribonuclease Inhibitor"/>
    <property type="match status" value="2"/>
</dbReference>
<evidence type="ECO:0000313" key="3">
    <source>
        <dbReference type="Proteomes" id="UP000070544"/>
    </source>
</evidence>
<dbReference type="Proteomes" id="UP000070544">
    <property type="component" value="Unassembled WGS sequence"/>
</dbReference>
<organism evidence="2 3">
    <name type="scientific">Gonapodya prolifera (strain JEL478)</name>
    <name type="common">Monoblepharis prolifera</name>
    <dbReference type="NCBI Taxonomy" id="1344416"/>
    <lineage>
        <taxon>Eukaryota</taxon>
        <taxon>Fungi</taxon>
        <taxon>Fungi incertae sedis</taxon>
        <taxon>Chytridiomycota</taxon>
        <taxon>Chytridiomycota incertae sedis</taxon>
        <taxon>Monoblepharidomycetes</taxon>
        <taxon>Monoblepharidales</taxon>
        <taxon>Gonapodyaceae</taxon>
        <taxon>Gonapodya</taxon>
    </lineage>
</organism>
<dbReference type="InterPro" id="IPR032675">
    <property type="entry name" value="LRR_dom_sf"/>
</dbReference>
<feature type="region of interest" description="Disordered" evidence="1">
    <location>
        <begin position="290"/>
        <end position="333"/>
    </location>
</feature>
<feature type="region of interest" description="Disordered" evidence="1">
    <location>
        <begin position="115"/>
        <end position="153"/>
    </location>
</feature>
<dbReference type="GO" id="GO:0019005">
    <property type="term" value="C:SCF ubiquitin ligase complex"/>
    <property type="evidence" value="ECO:0007669"/>
    <property type="project" value="TreeGrafter"/>
</dbReference>
<dbReference type="EMBL" id="KQ965776">
    <property type="protein sequence ID" value="KXS13584.1"/>
    <property type="molecule type" value="Genomic_DNA"/>
</dbReference>
<feature type="compositionally biased region" description="Low complexity" evidence="1">
    <location>
        <begin position="755"/>
        <end position="775"/>
    </location>
</feature>
<feature type="compositionally biased region" description="Polar residues" evidence="1">
    <location>
        <begin position="251"/>
        <end position="269"/>
    </location>
</feature>
<gene>
    <name evidence="2" type="ORF">M427DRAFT_364481</name>
</gene>
<protein>
    <recommendedName>
        <fullName evidence="4">RNI-like protein</fullName>
    </recommendedName>
</protein>
<keyword evidence="3" id="KW-1185">Reference proteome</keyword>
<dbReference type="STRING" id="1344416.A0A139AA97"/>
<evidence type="ECO:0000256" key="1">
    <source>
        <dbReference type="SAM" id="MobiDB-lite"/>
    </source>
</evidence>